<protein>
    <submittedName>
        <fullName evidence="1">Uncharacterized protein</fullName>
    </submittedName>
</protein>
<dbReference type="Ensembl" id="ENSACCT00020019777.1">
    <property type="protein sequence ID" value="ENSACCP00020018944.1"/>
    <property type="gene ID" value="ENSACCG00020013032.1"/>
</dbReference>
<dbReference type="InParanoid" id="A0A663F339"/>
<reference evidence="1" key="1">
    <citation type="submission" date="2025-08" db="UniProtKB">
        <authorList>
            <consortium name="Ensembl"/>
        </authorList>
    </citation>
    <scope>IDENTIFICATION</scope>
</reference>
<dbReference type="Proteomes" id="UP000472275">
    <property type="component" value="Chromosome Z"/>
</dbReference>
<evidence type="ECO:0000313" key="2">
    <source>
        <dbReference type="Proteomes" id="UP000472275"/>
    </source>
</evidence>
<name>A0A663F339_AQUCH</name>
<evidence type="ECO:0000313" key="1">
    <source>
        <dbReference type="Ensembl" id="ENSACCP00020018944.1"/>
    </source>
</evidence>
<proteinExistence type="predicted"/>
<organism evidence="1 2">
    <name type="scientific">Aquila chrysaetos chrysaetos</name>
    <dbReference type="NCBI Taxonomy" id="223781"/>
    <lineage>
        <taxon>Eukaryota</taxon>
        <taxon>Metazoa</taxon>
        <taxon>Chordata</taxon>
        <taxon>Craniata</taxon>
        <taxon>Vertebrata</taxon>
        <taxon>Euteleostomi</taxon>
        <taxon>Archelosauria</taxon>
        <taxon>Archosauria</taxon>
        <taxon>Dinosauria</taxon>
        <taxon>Saurischia</taxon>
        <taxon>Theropoda</taxon>
        <taxon>Coelurosauria</taxon>
        <taxon>Aves</taxon>
        <taxon>Neognathae</taxon>
        <taxon>Neoaves</taxon>
        <taxon>Telluraves</taxon>
        <taxon>Accipitrimorphae</taxon>
        <taxon>Accipitriformes</taxon>
        <taxon>Accipitridae</taxon>
        <taxon>Accipitrinae</taxon>
        <taxon>Aquila</taxon>
    </lineage>
</organism>
<dbReference type="AlphaFoldDB" id="A0A663F339"/>
<keyword evidence="2" id="KW-1185">Reference proteome</keyword>
<sequence>MAAVEAAGPAAAPDYEAAELYTRVFRVGALGRCWRQQLGPPDLSLAAEAAAAELGCAAAELGCAAETAAELRAVCRWPRGRRRLIGEEDMPESCCCLYSFVQVLSFSYCFLKGTEVFTSYFKCKMEVVHFHALNRMNIVSEVMQKA</sequence>
<accession>A0A663F339</accession>
<reference evidence="1" key="2">
    <citation type="submission" date="2025-09" db="UniProtKB">
        <authorList>
            <consortium name="Ensembl"/>
        </authorList>
    </citation>
    <scope>IDENTIFICATION</scope>
</reference>